<evidence type="ECO:0000259" key="1">
    <source>
        <dbReference type="Pfam" id="PF09356"/>
    </source>
</evidence>
<name>A0A6B3RJ60_9RHOB</name>
<proteinExistence type="predicted"/>
<accession>A0A6B3RJ60</accession>
<gene>
    <name evidence="2" type="ORF">G3572_04490</name>
</gene>
<evidence type="ECO:0000313" key="2">
    <source>
        <dbReference type="EMBL" id="NEX45451.1"/>
    </source>
</evidence>
<dbReference type="Pfam" id="PF09356">
    <property type="entry name" value="Phage_BR0599"/>
    <property type="match status" value="1"/>
</dbReference>
<dbReference type="EMBL" id="JAAIKE010000001">
    <property type="protein sequence ID" value="NEX45451.1"/>
    <property type="molecule type" value="Genomic_DNA"/>
</dbReference>
<dbReference type="RefSeq" id="WP_164609443.1">
    <property type="nucleotide sequence ID" value="NZ_JAAIKE010000001.1"/>
</dbReference>
<dbReference type="InterPro" id="IPR018964">
    <property type="entry name" value="Phage_phiJL001_Gp84_C"/>
</dbReference>
<comment type="caution">
    <text evidence="2">The sequence shown here is derived from an EMBL/GenBank/DDBJ whole genome shotgun (WGS) entry which is preliminary data.</text>
</comment>
<evidence type="ECO:0000313" key="3">
    <source>
        <dbReference type="Proteomes" id="UP000481421"/>
    </source>
</evidence>
<feature type="domain" description="Bacteriophage phiJL001 Gp84 C-terminal" evidence="1">
    <location>
        <begin position="193"/>
        <end position="279"/>
    </location>
</feature>
<reference evidence="2 3" key="1">
    <citation type="submission" date="2020-02" db="EMBL/GenBank/DDBJ databases">
        <title>Rhodobacter algicola sp. nov., isolated from microalga culture.</title>
        <authorList>
            <person name="Park C.-Y."/>
        </authorList>
    </citation>
    <scope>NUCLEOTIDE SEQUENCE [LARGE SCALE GENOMIC DNA]</scope>
    <source>
        <strain evidence="2 3">ETT8</strain>
    </source>
</reference>
<keyword evidence="3" id="KW-1185">Reference proteome</keyword>
<dbReference type="AlphaFoldDB" id="A0A6B3RJ60"/>
<protein>
    <submittedName>
        <fullName evidence="2">DUF2163 domain-containing protein</fullName>
    </submittedName>
</protein>
<organism evidence="2 3">
    <name type="scientific">Pseudotabrizicola algicola</name>
    <dbReference type="NCBI Taxonomy" id="2709381"/>
    <lineage>
        <taxon>Bacteria</taxon>
        <taxon>Pseudomonadati</taxon>
        <taxon>Pseudomonadota</taxon>
        <taxon>Alphaproteobacteria</taxon>
        <taxon>Rhodobacterales</taxon>
        <taxon>Paracoccaceae</taxon>
        <taxon>Pseudotabrizicola</taxon>
    </lineage>
</organism>
<sequence length="288" mass="30685">MTYASIEASVAEGRPYFLYQFVEGDQVWRFTSRATAWTSAGSGGDTITWEPAAVAHGDVVQTSEIERGRLELTWPLSHPFARRFLGPLGNTPVTLTIFRGHEQVLGETVAHWKGRVVGAEAEGQRILLQAESIFSTLRRAGVRAKYQRLCRHALYGRGCGLDIALYWLTGTVTAVSGNASSLTIPEASAEPAGWYRGGVLRFGAQLGFITGHAGASLMLSRPMPELAAALAAPEIDPETGTPIPVLVDIAPGCDLRAATCAAKFGNLANFGGFPEIPGRNPFGGSSIV</sequence>
<dbReference type="Proteomes" id="UP000481421">
    <property type="component" value="Unassembled WGS sequence"/>
</dbReference>